<protein>
    <submittedName>
        <fullName evidence="2">Uncharacterized protein</fullName>
    </submittedName>
</protein>
<evidence type="ECO:0000313" key="2">
    <source>
        <dbReference type="WBParaSite" id="ACRNAN_scaffold24.g18188.t1"/>
    </source>
</evidence>
<dbReference type="Proteomes" id="UP000887540">
    <property type="component" value="Unplaced"/>
</dbReference>
<sequence length="472" mass="50794">MEYLTSAGSTDFAAAVAQARETPGAGVVLTGSEVGSLRGLSESEPDLVLVVDDGSWRDAIADVDRPLSKVADDGLFGLSLDEYTAALVDAGATAVLSPTRAIRREGWQRTLASLFMELDKATRPELIPHLPLQSSILDEDNLVALRQALDEFGRPVSMTLLGGRDSMVPNGRLASLRHLVADGWVQRLFATEPLIAADTFAHGAASVAVGINSGLRVPSMPGGGGRRSRNFELGVFHRPIMEICTPTVFAEMYASRPDAPSCTECGGRSLTIYRQREYAEFVEHNLHAFTDHHNEVAALDPQLRRGWLAQERASALAGHPLALVRGAGGPNRTLVQLVELDGLTPEFSVSLGAMFTTTGLANRLGVSTSTVTNWTQRSRDPLACSGTGRERRIDWDDYVAFASKHPGLRGVARQAASVADGQRPELASTLQTLERVLQQVESVIEDAKRTGDASKGLRRQIRQVVRSLEGVG</sequence>
<evidence type="ECO:0000313" key="1">
    <source>
        <dbReference type="Proteomes" id="UP000887540"/>
    </source>
</evidence>
<dbReference type="WBParaSite" id="ACRNAN_scaffold24.g18188.t1">
    <property type="protein sequence ID" value="ACRNAN_scaffold24.g18188.t1"/>
    <property type="gene ID" value="ACRNAN_scaffold24.g18188"/>
</dbReference>
<keyword evidence="1" id="KW-1185">Reference proteome</keyword>
<name>A0A914DD47_9BILA</name>
<organism evidence="1 2">
    <name type="scientific">Acrobeloides nanus</name>
    <dbReference type="NCBI Taxonomy" id="290746"/>
    <lineage>
        <taxon>Eukaryota</taxon>
        <taxon>Metazoa</taxon>
        <taxon>Ecdysozoa</taxon>
        <taxon>Nematoda</taxon>
        <taxon>Chromadorea</taxon>
        <taxon>Rhabditida</taxon>
        <taxon>Tylenchina</taxon>
        <taxon>Cephalobomorpha</taxon>
        <taxon>Cephaloboidea</taxon>
        <taxon>Cephalobidae</taxon>
        <taxon>Acrobeloides</taxon>
    </lineage>
</organism>
<dbReference type="AlphaFoldDB" id="A0A914DD47"/>
<proteinExistence type="predicted"/>
<accession>A0A914DD47</accession>
<reference evidence="2" key="1">
    <citation type="submission" date="2022-11" db="UniProtKB">
        <authorList>
            <consortium name="WormBaseParasite"/>
        </authorList>
    </citation>
    <scope>IDENTIFICATION</scope>
</reference>